<accession>A0A8J6UIR8</accession>
<proteinExistence type="predicted"/>
<reference evidence="1" key="1">
    <citation type="submission" date="2020-09" db="EMBL/GenBank/DDBJ databases">
        <title>Pelobacter alkaliphilus sp. nov., a novel anaerobic arsenate-reducing bacterium from terrestrial mud volcano.</title>
        <authorList>
            <person name="Khomyakova M.A."/>
            <person name="Merkel A.Y."/>
            <person name="Slobodkin A.I."/>
        </authorList>
    </citation>
    <scope>NUCLEOTIDE SEQUENCE</scope>
    <source>
        <strain evidence="1">M08fum</strain>
    </source>
</reference>
<dbReference type="Pfam" id="PF10023">
    <property type="entry name" value="Aminopep"/>
    <property type="match status" value="1"/>
</dbReference>
<keyword evidence="1" id="KW-0378">Hydrolase</keyword>
<evidence type="ECO:0000313" key="2">
    <source>
        <dbReference type="Proteomes" id="UP000632828"/>
    </source>
</evidence>
<dbReference type="EMBL" id="JACWUN010000017">
    <property type="protein sequence ID" value="MBD1401580.1"/>
    <property type="molecule type" value="Genomic_DNA"/>
</dbReference>
<dbReference type="RefSeq" id="WP_191157332.1">
    <property type="nucleotide sequence ID" value="NZ_JACWUN010000017.1"/>
</dbReference>
<evidence type="ECO:0000313" key="1">
    <source>
        <dbReference type="EMBL" id="MBD1401580.1"/>
    </source>
</evidence>
<dbReference type="GO" id="GO:0004177">
    <property type="term" value="F:aminopeptidase activity"/>
    <property type="evidence" value="ECO:0007669"/>
    <property type="project" value="UniProtKB-KW"/>
</dbReference>
<keyword evidence="2" id="KW-1185">Reference proteome</keyword>
<organism evidence="1 2">
    <name type="scientific">Pelovirga terrestris</name>
    <dbReference type="NCBI Taxonomy" id="2771352"/>
    <lineage>
        <taxon>Bacteria</taxon>
        <taxon>Pseudomonadati</taxon>
        <taxon>Thermodesulfobacteriota</taxon>
        <taxon>Desulfuromonadia</taxon>
        <taxon>Geobacterales</taxon>
        <taxon>Geobacteraceae</taxon>
        <taxon>Pelovirga</taxon>
    </lineage>
</organism>
<keyword evidence="1" id="KW-0645">Protease</keyword>
<protein>
    <submittedName>
        <fullName evidence="1">Aminopeptidase</fullName>
    </submittedName>
</protein>
<comment type="caution">
    <text evidence="1">The sequence shown here is derived from an EMBL/GenBank/DDBJ whole genome shotgun (WGS) entry which is preliminary data.</text>
</comment>
<name>A0A8J6UIR8_9BACT</name>
<dbReference type="PIRSF" id="PIRSF029285">
    <property type="entry name" value="Aminopept"/>
    <property type="match status" value="1"/>
</dbReference>
<sequence>MCLLLIGCGEINYYRQAALGQWHLLAQRHDIEELLAADQTPADLKQRLELVQSIRDFAGTELLLPDNRSYRTYADLKRPYAVWNVVAAPSLSVDPLTWCFPVAGCVPYRGYFDEAAAHHFAQGLKAKGYDVHVYGVSAYSTLNWFDDPVLNTFIHYPEDHLAGLIFHELAHQQLYLKDDSPFNESFARMVELVGVERWLVFRQQQDQISSYRQQRARQQEFIDLVLQTRRELEAVYHRNDATSVQLTSKEQLLREFRQGYTLLKQQWGGDERFDAWVNRPLNNSHFALVATYHDYVPAFFALLEQSDGDLQAFYRKATELADLPLPQRDAALRVLRPAVTEDAVSAAMTTSH</sequence>
<dbReference type="Proteomes" id="UP000632828">
    <property type="component" value="Unassembled WGS sequence"/>
</dbReference>
<dbReference type="InterPro" id="IPR014553">
    <property type="entry name" value="Aminopept"/>
</dbReference>
<keyword evidence="1" id="KW-0031">Aminopeptidase</keyword>
<dbReference type="AlphaFoldDB" id="A0A8J6UIR8"/>
<gene>
    <name evidence="1" type="ORF">ICT70_13010</name>
</gene>